<dbReference type="Gene3D" id="1.20.58.340">
    <property type="entry name" value="Magnesium transport protein CorA, transmembrane region"/>
    <property type="match status" value="2"/>
</dbReference>
<dbReference type="Pfam" id="PF01544">
    <property type="entry name" value="CorA"/>
    <property type="match status" value="1"/>
</dbReference>
<evidence type="ECO:0000256" key="5">
    <source>
        <dbReference type="ARBA" id="ARBA00022692"/>
    </source>
</evidence>
<keyword evidence="5 8" id="KW-0812">Transmembrane</keyword>
<dbReference type="InterPro" id="IPR002523">
    <property type="entry name" value="MgTranspt_CorA/ZnTranspt_ZntB"/>
</dbReference>
<feature type="transmembrane region" description="Helical" evidence="8">
    <location>
        <begin position="296"/>
        <end position="316"/>
    </location>
</feature>
<dbReference type="InterPro" id="IPR004488">
    <property type="entry name" value="Mg/Co-transport_prot_CorA"/>
</dbReference>
<evidence type="ECO:0000256" key="7">
    <source>
        <dbReference type="ARBA" id="ARBA00023136"/>
    </source>
</evidence>
<dbReference type="PANTHER" id="PTHR46494:SF1">
    <property type="entry name" value="CORA FAMILY METAL ION TRANSPORTER (EUROFUNG)"/>
    <property type="match status" value="1"/>
</dbReference>
<keyword evidence="6 8" id="KW-1133">Transmembrane helix</keyword>
<keyword evidence="8" id="KW-0406">Ion transport</keyword>
<evidence type="ECO:0000256" key="4">
    <source>
        <dbReference type="ARBA" id="ARBA00022475"/>
    </source>
</evidence>
<comment type="similarity">
    <text evidence="2 8">Belongs to the CorA metal ion transporter (MIT) (TC 1.A.35) family.</text>
</comment>
<dbReference type="RefSeq" id="WP_214175215.1">
    <property type="nucleotide sequence ID" value="NZ_JAHCVK010000003.1"/>
</dbReference>
<comment type="caution">
    <text evidence="9">The sequence shown here is derived from an EMBL/GenBank/DDBJ whole genome shotgun (WGS) entry which is preliminary data.</text>
</comment>
<evidence type="ECO:0000313" key="10">
    <source>
        <dbReference type="Proteomes" id="UP000756860"/>
    </source>
</evidence>
<evidence type="ECO:0000313" key="9">
    <source>
        <dbReference type="EMBL" id="MBT0653208.1"/>
    </source>
</evidence>
<organism evidence="9 10">
    <name type="scientific">Geomobilimonas luticola</name>
    <dbReference type="NCBI Taxonomy" id="1114878"/>
    <lineage>
        <taxon>Bacteria</taxon>
        <taxon>Pseudomonadati</taxon>
        <taxon>Thermodesulfobacteriota</taxon>
        <taxon>Desulfuromonadia</taxon>
        <taxon>Geobacterales</taxon>
        <taxon>Geobacteraceae</taxon>
        <taxon>Geomobilimonas</taxon>
    </lineage>
</organism>
<dbReference type="InterPro" id="IPR045863">
    <property type="entry name" value="CorA_TM1_TM2"/>
</dbReference>
<comment type="function">
    <text evidence="8">Mediates influx of magnesium ions.</text>
</comment>
<sequence length="354" mass="40355">MTQFVKGRGAKSGLPPGTLVHIGETTGRPVTIHVMDYDGEGCRETELQSVSQCIPYRDKESVTWINVDSVQQADIIQQMGECFGLHPLVMEDILNTSQRPKLEVYGDYLFIVMKMLHHNDRSEVRVEQISFILGPSHVLSFQEGIAGDVFDPLRQRLRAGKGRIRSAGADYLLYSLIDAVVDNYFVVLEHLGEEIEALEDEVVSRPTPHTVRRIHGMKRRMIFLRRVVWPLREVLAALQRGESELVQDATQVYLRDVYDHTIQAMDSIDTYRDMISGILDVYLSSLSNRMNEIMKFLTIIGTIFIPLTFIVGLYGMNFKYIPGLQSPWAFYGVVVFMAAIAGGMLVYFKRKRWL</sequence>
<dbReference type="CDD" id="cd12828">
    <property type="entry name" value="TmCorA-like_1"/>
    <property type="match status" value="1"/>
</dbReference>
<gene>
    <name evidence="8 9" type="primary">corA</name>
    <name evidence="9" type="ORF">KI810_09085</name>
</gene>
<dbReference type="PANTHER" id="PTHR46494">
    <property type="entry name" value="CORA FAMILY METAL ION TRANSPORTER (EUROFUNG)"/>
    <property type="match status" value="1"/>
</dbReference>
<dbReference type="InterPro" id="IPR045861">
    <property type="entry name" value="CorA_cytoplasmic_dom"/>
</dbReference>
<protein>
    <recommendedName>
        <fullName evidence="8">Magnesium transport protein CorA</fullName>
    </recommendedName>
</protein>
<keyword evidence="8" id="KW-0460">Magnesium</keyword>
<keyword evidence="7 8" id="KW-0472">Membrane</keyword>
<keyword evidence="3 8" id="KW-0813">Transport</keyword>
<dbReference type="Proteomes" id="UP000756860">
    <property type="component" value="Unassembled WGS sequence"/>
</dbReference>
<dbReference type="NCBIfam" id="TIGR00383">
    <property type="entry name" value="corA"/>
    <property type="match status" value="1"/>
</dbReference>
<reference evidence="9 10" key="1">
    <citation type="submission" date="2021-05" db="EMBL/GenBank/DDBJ databases">
        <title>The draft genome of Geobacter luticola JCM 17780.</title>
        <authorList>
            <person name="Xu Z."/>
            <person name="Masuda Y."/>
            <person name="Itoh H."/>
            <person name="Senoo K."/>
        </authorList>
    </citation>
    <scope>NUCLEOTIDE SEQUENCE [LARGE SCALE GENOMIC DNA]</scope>
    <source>
        <strain evidence="9 10">JCM 17780</strain>
    </source>
</reference>
<dbReference type="SUPFAM" id="SSF143865">
    <property type="entry name" value="CorA soluble domain-like"/>
    <property type="match status" value="1"/>
</dbReference>
<accession>A0ABS5SCV7</accession>
<proteinExistence type="inferred from homology"/>
<evidence type="ECO:0000256" key="1">
    <source>
        <dbReference type="ARBA" id="ARBA00004651"/>
    </source>
</evidence>
<feature type="transmembrane region" description="Helical" evidence="8">
    <location>
        <begin position="328"/>
        <end position="348"/>
    </location>
</feature>
<dbReference type="EMBL" id="JAHCVK010000003">
    <property type="protein sequence ID" value="MBT0653208.1"/>
    <property type="molecule type" value="Genomic_DNA"/>
</dbReference>
<keyword evidence="4 8" id="KW-1003">Cell membrane</keyword>
<dbReference type="Gene3D" id="3.30.460.20">
    <property type="entry name" value="CorA soluble domain-like"/>
    <property type="match status" value="1"/>
</dbReference>
<evidence type="ECO:0000256" key="3">
    <source>
        <dbReference type="ARBA" id="ARBA00022448"/>
    </source>
</evidence>
<evidence type="ECO:0000256" key="2">
    <source>
        <dbReference type="ARBA" id="ARBA00009765"/>
    </source>
</evidence>
<name>A0ABS5SCV7_9BACT</name>
<evidence type="ECO:0000256" key="8">
    <source>
        <dbReference type="RuleBase" id="RU362010"/>
    </source>
</evidence>
<comment type="subcellular location">
    <subcellularLocation>
        <location evidence="1">Cell membrane</location>
        <topology evidence="1">Multi-pass membrane protein</topology>
    </subcellularLocation>
    <subcellularLocation>
        <location evidence="8">Membrane</location>
        <topology evidence="8">Multi-pass membrane protein</topology>
    </subcellularLocation>
</comment>
<dbReference type="SUPFAM" id="SSF144083">
    <property type="entry name" value="Magnesium transport protein CorA, transmembrane region"/>
    <property type="match status" value="1"/>
</dbReference>
<keyword evidence="10" id="KW-1185">Reference proteome</keyword>
<evidence type="ECO:0000256" key="6">
    <source>
        <dbReference type="ARBA" id="ARBA00022989"/>
    </source>
</evidence>